<protein>
    <submittedName>
        <fullName evidence="1">Uncharacterized protein</fullName>
    </submittedName>
</protein>
<dbReference type="STRING" id="946078.GA0070622_1199"/>
<gene>
    <name evidence="1" type="ORF">GA0070622_1199</name>
</gene>
<accession>A0A1A9B5C2</accession>
<dbReference type="EMBL" id="FLRH01000003">
    <property type="protein sequence ID" value="SBT64229.1"/>
    <property type="molecule type" value="Genomic_DNA"/>
</dbReference>
<organism evidence="1 2">
    <name type="scientific">Micromonospora sediminicola</name>
    <dbReference type="NCBI Taxonomy" id="946078"/>
    <lineage>
        <taxon>Bacteria</taxon>
        <taxon>Bacillati</taxon>
        <taxon>Actinomycetota</taxon>
        <taxon>Actinomycetes</taxon>
        <taxon>Micromonosporales</taxon>
        <taxon>Micromonosporaceae</taxon>
        <taxon>Micromonospora</taxon>
    </lineage>
</organism>
<keyword evidence="2" id="KW-1185">Reference proteome</keyword>
<dbReference type="OrthoDB" id="5196742at2"/>
<evidence type="ECO:0000313" key="2">
    <source>
        <dbReference type="Proteomes" id="UP000199558"/>
    </source>
</evidence>
<dbReference type="AlphaFoldDB" id="A0A1A9B5C2"/>
<name>A0A1A9B5C2_9ACTN</name>
<evidence type="ECO:0000313" key="1">
    <source>
        <dbReference type="EMBL" id="SBT64229.1"/>
    </source>
</evidence>
<reference evidence="2" key="1">
    <citation type="submission" date="2016-06" db="EMBL/GenBank/DDBJ databases">
        <authorList>
            <person name="Varghese N."/>
            <person name="Submissions Spin"/>
        </authorList>
    </citation>
    <scope>NUCLEOTIDE SEQUENCE [LARGE SCALE GENOMIC DNA]</scope>
    <source>
        <strain evidence="2">DSM 45794</strain>
    </source>
</reference>
<proteinExistence type="predicted"/>
<dbReference type="Proteomes" id="UP000199558">
    <property type="component" value="Unassembled WGS sequence"/>
</dbReference>
<dbReference type="RefSeq" id="WP_091569721.1">
    <property type="nucleotide sequence ID" value="NZ_FLRH01000003.1"/>
</dbReference>
<sequence length="90" mass="9491">MRPSPIPDAEVWPGARRMVATGPSGDLTDTDIAPVEVLVDTGEHTGLPRVCVRLRLEDGDLEKLAAGGTVWLAVYGPLPVFSVDVKGPGE</sequence>